<comment type="caution">
    <text evidence="1">The sequence shown here is derived from an EMBL/GenBank/DDBJ whole genome shotgun (WGS) entry which is preliminary data.</text>
</comment>
<dbReference type="GO" id="GO:0007008">
    <property type="term" value="P:outer mitochondrial membrane organization"/>
    <property type="evidence" value="ECO:0007669"/>
    <property type="project" value="InterPro"/>
</dbReference>
<dbReference type="InterPro" id="IPR035195">
    <property type="entry name" value="Emr1"/>
</dbReference>
<keyword evidence="2" id="KW-1185">Reference proteome</keyword>
<reference evidence="1" key="1">
    <citation type="submission" date="2023-02" db="EMBL/GenBank/DDBJ databases">
        <title>Identification and recombinant expression of a fungal hydrolase from Papiliotrema laurentii that hydrolyzes apple cutin and clears colloidal polyester polyurethane.</title>
        <authorList>
            <consortium name="DOE Joint Genome Institute"/>
            <person name="Roman V.A."/>
            <person name="Bojanowski C."/>
            <person name="Crable B.R."/>
            <person name="Wagner D.N."/>
            <person name="Hung C.S."/>
            <person name="Nadeau L.J."/>
            <person name="Schratz L."/>
            <person name="Haridas S."/>
            <person name="Pangilinan J."/>
            <person name="Lipzen A."/>
            <person name="Na H."/>
            <person name="Yan M."/>
            <person name="Ng V."/>
            <person name="Grigoriev I.V."/>
            <person name="Spatafora J.W."/>
            <person name="Barlow D."/>
            <person name="Biffinger J."/>
            <person name="Kelley-Loughnane N."/>
            <person name="Varaljay V.A."/>
            <person name="Crookes-Goodson W.J."/>
        </authorList>
    </citation>
    <scope>NUCLEOTIDE SEQUENCE</scope>
    <source>
        <strain evidence="1">5307AH</strain>
    </source>
</reference>
<evidence type="ECO:0000313" key="1">
    <source>
        <dbReference type="EMBL" id="KAK1924902.1"/>
    </source>
</evidence>
<dbReference type="Proteomes" id="UP001182556">
    <property type="component" value="Unassembled WGS sequence"/>
</dbReference>
<organism evidence="1 2">
    <name type="scientific">Papiliotrema laurentii</name>
    <name type="common">Cryptococcus laurentii</name>
    <dbReference type="NCBI Taxonomy" id="5418"/>
    <lineage>
        <taxon>Eukaryota</taxon>
        <taxon>Fungi</taxon>
        <taxon>Dikarya</taxon>
        <taxon>Basidiomycota</taxon>
        <taxon>Agaricomycotina</taxon>
        <taxon>Tremellomycetes</taxon>
        <taxon>Tremellales</taxon>
        <taxon>Rhynchogastremaceae</taxon>
        <taxon>Papiliotrema</taxon>
    </lineage>
</organism>
<protein>
    <submittedName>
        <fullName evidence="1">Uncharacterized protein</fullName>
    </submittedName>
</protein>
<sequence>MALPNLRSIFASSRTSEEEKQVSRVTFYKFTVFVASCLVISLLAARNTGRDSVSKAARAAAGIVSSGGKLV</sequence>
<dbReference type="Pfam" id="PF17237">
    <property type="entry name" value="Emr1"/>
    <property type="match status" value="1"/>
</dbReference>
<dbReference type="AlphaFoldDB" id="A0AAD9FRK2"/>
<gene>
    <name evidence="1" type="ORF">DB88DRAFT_509966</name>
</gene>
<proteinExistence type="predicted"/>
<dbReference type="EMBL" id="JAODAN010000004">
    <property type="protein sequence ID" value="KAK1924902.1"/>
    <property type="molecule type" value="Genomic_DNA"/>
</dbReference>
<dbReference type="GO" id="GO:0005739">
    <property type="term" value="C:mitochondrion"/>
    <property type="evidence" value="ECO:0007669"/>
    <property type="project" value="GOC"/>
</dbReference>
<evidence type="ECO:0000313" key="2">
    <source>
        <dbReference type="Proteomes" id="UP001182556"/>
    </source>
</evidence>
<name>A0AAD9FRK2_PAPLA</name>
<accession>A0AAD9FRK2</accession>